<name>A0AAV2Z9S1_9STRA</name>
<dbReference type="Pfam" id="PF07714">
    <property type="entry name" value="PK_Tyr_Ser-Thr"/>
    <property type="match status" value="1"/>
</dbReference>
<dbReference type="Gene3D" id="1.10.510.10">
    <property type="entry name" value="Transferase(Phosphotransferase) domain 1"/>
    <property type="match status" value="1"/>
</dbReference>
<feature type="domain" description="Protein kinase" evidence="1">
    <location>
        <begin position="12"/>
        <end position="287"/>
    </location>
</feature>
<dbReference type="InterPro" id="IPR011009">
    <property type="entry name" value="Kinase-like_dom_sf"/>
</dbReference>
<evidence type="ECO:0000313" key="2">
    <source>
        <dbReference type="EMBL" id="DBA02754.1"/>
    </source>
</evidence>
<dbReference type="InterPro" id="IPR051681">
    <property type="entry name" value="Ser/Thr_Kinases-Pseudokinases"/>
</dbReference>
<dbReference type="GO" id="GO:0004674">
    <property type="term" value="F:protein serine/threonine kinase activity"/>
    <property type="evidence" value="ECO:0007669"/>
    <property type="project" value="TreeGrafter"/>
</dbReference>
<gene>
    <name evidence="2" type="ORF">N0F65_010682</name>
</gene>
<reference evidence="2" key="2">
    <citation type="journal article" date="2023" name="Microbiol Resour">
        <title>Decontamination and Annotation of the Draft Genome Sequence of the Oomycete Lagenidium giganteum ARSEF 373.</title>
        <authorList>
            <person name="Morgan W.R."/>
            <person name="Tartar A."/>
        </authorList>
    </citation>
    <scope>NUCLEOTIDE SEQUENCE</scope>
    <source>
        <strain evidence="2">ARSEF 373</strain>
    </source>
</reference>
<dbReference type="InterPro" id="IPR000719">
    <property type="entry name" value="Prot_kinase_dom"/>
</dbReference>
<sequence>MLKHWRIPVDHVSTQERVAKGSFFHVYTAHLRDHEQSTLFCIKQLAPTHWASEARIVDLFVAVHVCAELAHPKVVQFAGFAYSTLSDLAVVTEYMPNGDLESLLRGHVQSGEQDESFQCKAQIALDVIEAVAYLHEFAQPELHGRLRARSVLLGADLTAKLNNTDIHRPLTLDFLLSASEHDGAGWTAPEVCRAEPYLTCADVYSFGVLLTELDTGARPYERGVMNQLPERPSNAEITRAVALGVVRPRPSMDCPLEIRQLVDRCTHADPATRPSASAVVQELRRLVSSRNRLPNTCYWV</sequence>
<dbReference type="PROSITE" id="PS50011">
    <property type="entry name" value="PROTEIN_KINASE_DOM"/>
    <property type="match status" value="1"/>
</dbReference>
<comment type="caution">
    <text evidence="2">The sequence shown here is derived from an EMBL/GenBank/DDBJ whole genome shotgun (WGS) entry which is preliminary data.</text>
</comment>
<proteinExistence type="predicted"/>
<dbReference type="PANTHER" id="PTHR44329">
    <property type="entry name" value="SERINE/THREONINE-PROTEIN KINASE TNNI3K-RELATED"/>
    <property type="match status" value="1"/>
</dbReference>
<dbReference type="AlphaFoldDB" id="A0AAV2Z9S1"/>
<organism evidence="2 3">
    <name type="scientific">Lagenidium giganteum</name>
    <dbReference type="NCBI Taxonomy" id="4803"/>
    <lineage>
        <taxon>Eukaryota</taxon>
        <taxon>Sar</taxon>
        <taxon>Stramenopiles</taxon>
        <taxon>Oomycota</taxon>
        <taxon>Peronosporomycetes</taxon>
        <taxon>Pythiales</taxon>
        <taxon>Pythiaceae</taxon>
    </lineage>
</organism>
<keyword evidence="3" id="KW-1185">Reference proteome</keyword>
<dbReference type="Proteomes" id="UP001146120">
    <property type="component" value="Unassembled WGS sequence"/>
</dbReference>
<evidence type="ECO:0000313" key="3">
    <source>
        <dbReference type="Proteomes" id="UP001146120"/>
    </source>
</evidence>
<dbReference type="PANTHER" id="PTHR44329:SF214">
    <property type="entry name" value="PROTEIN KINASE DOMAIN-CONTAINING PROTEIN"/>
    <property type="match status" value="1"/>
</dbReference>
<protein>
    <recommendedName>
        <fullName evidence="1">Protein kinase domain-containing protein</fullName>
    </recommendedName>
</protein>
<dbReference type="SUPFAM" id="SSF56112">
    <property type="entry name" value="Protein kinase-like (PK-like)"/>
    <property type="match status" value="1"/>
</dbReference>
<dbReference type="InterPro" id="IPR001245">
    <property type="entry name" value="Ser-Thr/Tyr_kinase_cat_dom"/>
</dbReference>
<accession>A0AAV2Z9S1</accession>
<dbReference type="EMBL" id="DAKRPA010000027">
    <property type="protein sequence ID" value="DBA02754.1"/>
    <property type="molecule type" value="Genomic_DNA"/>
</dbReference>
<reference evidence="2" key="1">
    <citation type="submission" date="2022-11" db="EMBL/GenBank/DDBJ databases">
        <authorList>
            <person name="Morgan W.R."/>
            <person name="Tartar A."/>
        </authorList>
    </citation>
    <scope>NUCLEOTIDE SEQUENCE</scope>
    <source>
        <strain evidence="2">ARSEF 373</strain>
    </source>
</reference>
<evidence type="ECO:0000259" key="1">
    <source>
        <dbReference type="PROSITE" id="PS50011"/>
    </source>
</evidence>
<dbReference type="PIRSF" id="PIRSF000654">
    <property type="entry name" value="Integrin-linked_kinase"/>
    <property type="match status" value="1"/>
</dbReference>
<dbReference type="GO" id="GO:0005524">
    <property type="term" value="F:ATP binding"/>
    <property type="evidence" value="ECO:0007669"/>
    <property type="project" value="InterPro"/>
</dbReference>